<name>A0A1Y1MB02_PHOPY</name>
<protein>
    <submittedName>
        <fullName evidence="2">Uncharacterized protein</fullName>
    </submittedName>
</protein>
<proteinExistence type="predicted"/>
<feature type="signal peptide" evidence="1">
    <location>
        <begin position="1"/>
        <end position="18"/>
    </location>
</feature>
<accession>A0A1Y1MB02</accession>
<evidence type="ECO:0000256" key="1">
    <source>
        <dbReference type="SAM" id="SignalP"/>
    </source>
</evidence>
<dbReference type="AlphaFoldDB" id="A0A1Y1MB02"/>
<dbReference type="EMBL" id="GEZM01038919">
    <property type="protein sequence ID" value="JAV81485.1"/>
    <property type="molecule type" value="Transcribed_RNA"/>
</dbReference>
<reference evidence="2" key="1">
    <citation type="journal article" date="2016" name="Sci. Rep.">
        <title>Molecular characterization of firefly nuptial gifts: a multi-omics approach sheds light on postcopulatory sexual selection.</title>
        <authorList>
            <person name="Al-Wathiqui N."/>
            <person name="Fallon T.R."/>
            <person name="South A."/>
            <person name="Weng J.K."/>
            <person name="Lewis S.M."/>
        </authorList>
    </citation>
    <scope>NUCLEOTIDE SEQUENCE</scope>
</reference>
<feature type="chain" id="PRO_5012643598" evidence="1">
    <location>
        <begin position="19"/>
        <end position="106"/>
    </location>
</feature>
<sequence>MSSFQIFFVFGILLVSGAQRLKFVEEFDVMPKILRPELAPGLDTSAMINVIDEIKNVLERYWFRSVVILIEDNLAVLKQAETYLRKIIASSNSLPVLSLMKFNSSG</sequence>
<organism evidence="2">
    <name type="scientific">Photinus pyralis</name>
    <name type="common">Common eastern firefly</name>
    <name type="synonym">Lampyris pyralis</name>
    <dbReference type="NCBI Taxonomy" id="7054"/>
    <lineage>
        <taxon>Eukaryota</taxon>
        <taxon>Metazoa</taxon>
        <taxon>Ecdysozoa</taxon>
        <taxon>Arthropoda</taxon>
        <taxon>Hexapoda</taxon>
        <taxon>Insecta</taxon>
        <taxon>Pterygota</taxon>
        <taxon>Neoptera</taxon>
        <taxon>Endopterygota</taxon>
        <taxon>Coleoptera</taxon>
        <taxon>Polyphaga</taxon>
        <taxon>Elateriformia</taxon>
        <taxon>Elateroidea</taxon>
        <taxon>Lampyridae</taxon>
        <taxon>Lampyrinae</taxon>
        <taxon>Photinus</taxon>
    </lineage>
</organism>
<evidence type="ECO:0000313" key="2">
    <source>
        <dbReference type="EMBL" id="JAV81485.1"/>
    </source>
</evidence>
<keyword evidence="1" id="KW-0732">Signal</keyword>